<comment type="caution">
    <text evidence="1">The sequence shown here is derived from an EMBL/GenBank/DDBJ whole genome shotgun (WGS) entry which is preliminary data.</text>
</comment>
<proteinExistence type="predicted"/>
<evidence type="ECO:0000313" key="1">
    <source>
        <dbReference type="EMBL" id="KAI3672979.1"/>
    </source>
</evidence>
<gene>
    <name evidence="1" type="ORF">L6452_39084</name>
</gene>
<organism evidence="1 2">
    <name type="scientific">Arctium lappa</name>
    <name type="common">Greater burdock</name>
    <name type="synonym">Lappa major</name>
    <dbReference type="NCBI Taxonomy" id="4217"/>
    <lineage>
        <taxon>Eukaryota</taxon>
        <taxon>Viridiplantae</taxon>
        <taxon>Streptophyta</taxon>
        <taxon>Embryophyta</taxon>
        <taxon>Tracheophyta</taxon>
        <taxon>Spermatophyta</taxon>
        <taxon>Magnoliopsida</taxon>
        <taxon>eudicotyledons</taxon>
        <taxon>Gunneridae</taxon>
        <taxon>Pentapetalae</taxon>
        <taxon>asterids</taxon>
        <taxon>campanulids</taxon>
        <taxon>Asterales</taxon>
        <taxon>Asteraceae</taxon>
        <taxon>Carduoideae</taxon>
        <taxon>Cardueae</taxon>
        <taxon>Arctiinae</taxon>
        <taxon>Arctium</taxon>
    </lineage>
</organism>
<reference evidence="2" key="1">
    <citation type="journal article" date="2022" name="Mol. Ecol. Resour.">
        <title>The genomes of chicory, endive, great burdock and yacon provide insights into Asteraceae palaeo-polyploidization history and plant inulin production.</title>
        <authorList>
            <person name="Fan W."/>
            <person name="Wang S."/>
            <person name="Wang H."/>
            <person name="Wang A."/>
            <person name="Jiang F."/>
            <person name="Liu H."/>
            <person name="Zhao H."/>
            <person name="Xu D."/>
            <person name="Zhang Y."/>
        </authorList>
    </citation>
    <scope>NUCLEOTIDE SEQUENCE [LARGE SCALE GENOMIC DNA]</scope>
    <source>
        <strain evidence="2">cv. Niubang</strain>
    </source>
</reference>
<keyword evidence="2" id="KW-1185">Reference proteome</keyword>
<sequence>MLYLYLANGNNTYAIVVSNCQAPHIHLPLIQVEEKSHGKEDDATETRTIVVERRRNVIEIGERRIKSEKIGTYPLTAIRMGIVVDRLLSDIEIEEEEEEESMIHDSPTKLVDMQQPLREEKRYWEV</sequence>
<evidence type="ECO:0000313" key="2">
    <source>
        <dbReference type="Proteomes" id="UP001055879"/>
    </source>
</evidence>
<accession>A0ACB8XSH2</accession>
<protein>
    <submittedName>
        <fullName evidence="1">Uncharacterized protein</fullName>
    </submittedName>
</protein>
<dbReference type="EMBL" id="CM042061">
    <property type="protein sequence ID" value="KAI3672979.1"/>
    <property type="molecule type" value="Genomic_DNA"/>
</dbReference>
<name>A0ACB8XSH2_ARCLA</name>
<reference evidence="1 2" key="2">
    <citation type="journal article" date="2022" name="Mol. Ecol. Resour.">
        <title>The genomes of chicory, endive, great burdock and yacon provide insights into Asteraceae paleo-polyploidization history and plant inulin production.</title>
        <authorList>
            <person name="Fan W."/>
            <person name="Wang S."/>
            <person name="Wang H."/>
            <person name="Wang A."/>
            <person name="Jiang F."/>
            <person name="Liu H."/>
            <person name="Zhao H."/>
            <person name="Xu D."/>
            <person name="Zhang Y."/>
        </authorList>
    </citation>
    <scope>NUCLEOTIDE SEQUENCE [LARGE SCALE GENOMIC DNA]</scope>
    <source>
        <strain evidence="2">cv. Niubang</strain>
    </source>
</reference>
<dbReference type="Proteomes" id="UP001055879">
    <property type="component" value="Linkage Group LG15"/>
</dbReference>